<proteinExistence type="predicted"/>
<evidence type="ECO:0000313" key="1">
    <source>
        <dbReference type="EMBL" id="KAI4304226.1"/>
    </source>
</evidence>
<evidence type="ECO:0000313" key="2">
    <source>
        <dbReference type="Proteomes" id="UP001057402"/>
    </source>
</evidence>
<name>A0ACB9L367_9MYRT</name>
<keyword evidence="2" id="KW-1185">Reference proteome</keyword>
<accession>A0ACB9L367</accession>
<organism evidence="1 2">
    <name type="scientific">Melastoma candidum</name>
    <dbReference type="NCBI Taxonomy" id="119954"/>
    <lineage>
        <taxon>Eukaryota</taxon>
        <taxon>Viridiplantae</taxon>
        <taxon>Streptophyta</taxon>
        <taxon>Embryophyta</taxon>
        <taxon>Tracheophyta</taxon>
        <taxon>Spermatophyta</taxon>
        <taxon>Magnoliopsida</taxon>
        <taxon>eudicotyledons</taxon>
        <taxon>Gunneridae</taxon>
        <taxon>Pentapetalae</taxon>
        <taxon>rosids</taxon>
        <taxon>malvids</taxon>
        <taxon>Myrtales</taxon>
        <taxon>Melastomataceae</taxon>
        <taxon>Melastomatoideae</taxon>
        <taxon>Melastomateae</taxon>
        <taxon>Melastoma</taxon>
    </lineage>
</organism>
<dbReference type="Proteomes" id="UP001057402">
    <property type="component" value="Chromosome 12"/>
</dbReference>
<gene>
    <name evidence="1" type="ORF">MLD38_039769</name>
</gene>
<reference evidence="2" key="1">
    <citation type="journal article" date="2023" name="Front. Plant Sci.">
        <title>Chromosomal-level genome assembly of Melastoma candidum provides insights into trichome evolution.</title>
        <authorList>
            <person name="Zhong Y."/>
            <person name="Wu W."/>
            <person name="Sun C."/>
            <person name="Zou P."/>
            <person name="Liu Y."/>
            <person name="Dai S."/>
            <person name="Zhou R."/>
        </authorList>
    </citation>
    <scope>NUCLEOTIDE SEQUENCE [LARGE SCALE GENOMIC DNA]</scope>
</reference>
<dbReference type="EMBL" id="CM042891">
    <property type="protein sequence ID" value="KAI4304226.1"/>
    <property type="molecule type" value="Genomic_DNA"/>
</dbReference>
<sequence>MPSALTPVAEGMTTPAFERRGVMIPCLNLSIAPPVADASGGTANLNRVLESQPIPRSSEAYRNISSPAFHSSNSMEASSSDFLNPVKGTIGESPCIDPKNTCSHLYSSIGMNPRSHANERTSMSSLEVKPSLRCMQLQSGDYTGLFGPPRWPPEGDLTASVKNDSLHL</sequence>
<protein>
    <submittedName>
        <fullName evidence="1">Uncharacterized protein</fullName>
    </submittedName>
</protein>
<comment type="caution">
    <text evidence="1">The sequence shown here is derived from an EMBL/GenBank/DDBJ whole genome shotgun (WGS) entry which is preliminary data.</text>
</comment>